<protein>
    <submittedName>
        <fullName evidence="1">Type II secretory pathway component PulJ</fullName>
    </submittedName>
</protein>
<reference evidence="1 2" key="1">
    <citation type="submission" date="2018-06" db="EMBL/GenBank/DDBJ databases">
        <authorList>
            <consortium name="Pathogen Informatics"/>
            <person name="Doyle S."/>
        </authorList>
    </citation>
    <scope>NUCLEOTIDE SEQUENCE [LARGE SCALE GENOMIC DNA]</scope>
    <source>
        <strain evidence="1 2">NCTC13335</strain>
    </source>
</reference>
<dbReference type="RefSeq" id="WP_115003194.1">
    <property type="nucleotide sequence ID" value="NZ_UGHS01000004.1"/>
</dbReference>
<dbReference type="InterPro" id="IPR016419">
    <property type="entry name" value="Prepilin_Pept-dep_B_prd"/>
</dbReference>
<dbReference type="AlphaFoldDB" id="A0A377IZ88"/>
<proteinExistence type="predicted"/>
<name>A0A377IZ88_9PAST</name>
<dbReference type="PIRSF" id="PIRSF004525">
    <property type="entry name" value="Pilin_peptidase-dep_B_prd"/>
    <property type="match status" value="1"/>
</dbReference>
<sequence length="228" mass="25956">MYKGQSLLGLMIALSLSVLLLLAMSHFYSRILGAQQQWSARLELQNELQRTIRLIAKELRRSGFRAAPKNTLKSNLALFNLDERQNYVTLADNCLLFFYDRQQDGCVGSPSLEGCVRGKRNIAKNTGEDLIGYRLENKNLQLKTRLESDWDSCSGDRCRDFLDSKSCSSAGRWNNLFDPKKIEINHFSSHWVIENHLLEIRLKGSLRSHPKLVYESAVVVPLLNGDAP</sequence>
<dbReference type="Proteomes" id="UP000255264">
    <property type="component" value="Unassembled WGS sequence"/>
</dbReference>
<evidence type="ECO:0000313" key="2">
    <source>
        <dbReference type="Proteomes" id="UP000255264"/>
    </source>
</evidence>
<organism evidence="1 2">
    <name type="scientific">Haemophilus pittmaniae</name>
    <dbReference type="NCBI Taxonomy" id="249188"/>
    <lineage>
        <taxon>Bacteria</taxon>
        <taxon>Pseudomonadati</taxon>
        <taxon>Pseudomonadota</taxon>
        <taxon>Gammaproteobacteria</taxon>
        <taxon>Pasteurellales</taxon>
        <taxon>Pasteurellaceae</taxon>
        <taxon>Haemophilus</taxon>
    </lineage>
</organism>
<keyword evidence="2" id="KW-1185">Reference proteome</keyword>
<accession>A0A377IZ88</accession>
<gene>
    <name evidence="1" type="ORF">NCTC13335_01346</name>
</gene>
<dbReference type="EMBL" id="UGHS01000004">
    <property type="protein sequence ID" value="STO93472.1"/>
    <property type="molecule type" value="Genomic_DNA"/>
</dbReference>
<evidence type="ECO:0000313" key="1">
    <source>
        <dbReference type="EMBL" id="STO93472.1"/>
    </source>
</evidence>
<dbReference type="OrthoDB" id="5296662at2"/>